<name>A0AA85JAF4_TRIRE</name>
<evidence type="ECO:0000256" key="1">
    <source>
        <dbReference type="SAM" id="Phobius"/>
    </source>
</evidence>
<proteinExistence type="predicted"/>
<keyword evidence="1" id="KW-1133">Transmembrane helix</keyword>
<keyword evidence="1" id="KW-0812">Transmembrane</keyword>
<evidence type="ECO:0000313" key="2">
    <source>
        <dbReference type="Proteomes" id="UP000050795"/>
    </source>
</evidence>
<sequence length="108" mass="11745">MICLLPPVSLMSVNSCLVLPILKAFSISLAFVAHHCSRSLRRLFVSFLLCSFRSSLNSELAGISLLASISSDEAVAIQWFLLTFGFTLFTAFTAVSMAAWIFFQASSG</sequence>
<keyword evidence="2" id="KW-1185">Reference proteome</keyword>
<organism evidence="2 3">
    <name type="scientific">Trichobilharzia regenti</name>
    <name type="common">Nasal bird schistosome</name>
    <dbReference type="NCBI Taxonomy" id="157069"/>
    <lineage>
        <taxon>Eukaryota</taxon>
        <taxon>Metazoa</taxon>
        <taxon>Spiralia</taxon>
        <taxon>Lophotrochozoa</taxon>
        <taxon>Platyhelminthes</taxon>
        <taxon>Trematoda</taxon>
        <taxon>Digenea</taxon>
        <taxon>Strigeidida</taxon>
        <taxon>Schistosomatoidea</taxon>
        <taxon>Schistosomatidae</taxon>
        <taxon>Trichobilharzia</taxon>
    </lineage>
</organism>
<reference evidence="3" key="2">
    <citation type="submission" date="2023-11" db="UniProtKB">
        <authorList>
            <consortium name="WormBaseParasite"/>
        </authorList>
    </citation>
    <scope>IDENTIFICATION</scope>
</reference>
<protein>
    <submittedName>
        <fullName evidence="3">Uncharacterized protein</fullName>
    </submittedName>
</protein>
<dbReference type="Proteomes" id="UP000050795">
    <property type="component" value="Unassembled WGS sequence"/>
</dbReference>
<feature type="transmembrane region" description="Helical" evidence="1">
    <location>
        <begin position="79"/>
        <end position="103"/>
    </location>
</feature>
<accession>A0AA85JAF4</accession>
<dbReference type="AlphaFoldDB" id="A0AA85JAF4"/>
<keyword evidence="1" id="KW-0472">Membrane</keyword>
<feature type="transmembrane region" description="Helical" evidence="1">
    <location>
        <begin position="12"/>
        <end position="32"/>
    </location>
</feature>
<reference evidence="2" key="1">
    <citation type="submission" date="2022-06" db="EMBL/GenBank/DDBJ databases">
        <authorList>
            <person name="Berger JAMES D."/>
            <person name="Berger JAMES D."/>
        </authorList>
    </citation>
    <scope>NUCLEOTIDE SEQUENCE [LARGE SCALE GENOMIC DNA]</scope>
</reference>
<evidence type="ECO:0000313" key="3">
    <source>
        <dbReference type="WBParaSite" id="TREG1_141270.1"/>
    </source>
</evidence>
<dbReference type="WBParaSite" id="TREG1_141270.1">
    <property type="protein sequence ID" value="TREG1_141270.1"/>
    <property type="gene ID" value="TREG1_141270"/>
</dbReference>